<evidence type="ECO:0000256" key="1">
    <source>
        <dbReference type="ARBA" id="ARBA00022527"/>
    </source>
</evidence>
<dbReference type="Pfam" id="PF00069">
    <property type="entry name" value="Pkinase"/>
    <property type="match status" value="1"/>
</dbReference>
<keyword evidence="2" id="KW-0808">Transferase</keyword>
<dbReference type="InterPro" id="IPR011009">
    <property type="entry name" value="Kinase-like_dom_sf"/>
</dbReference>
<keyword evidence="3" id="KW-0547">Nucleotide-binding</keyword>
<keyword evidence="5" id="KW-0067">ATP-binding</keyword>
<evidence type="ECO:0000313" key="7">
    <source>
        <dbReference type="EMBL" id="CAI6360476.1"/>
    </source>
</evidence>
<dbReference type="InterPro" id="IPR008271">
    <property type="entry name" value="Ser/Thr_kinase_AS"/>
</dbReference>
<dbReference type="Proteomes" id="UP001160148">
    <property type="component" value="Unassembled WGS sequence"/>
</dbReference>
<dbReference type="PROSITE" id="PS50011">
    <property type="entry name" value="PROTEIN_KINASE_DOM"/>
    <property type="match status" value="1"/>
</dbReference>
<evidence type="ECO:0000259" key="6">
    <source>
        <dbReference type="PROSITE" id="PS50011"/>
    </source>
</evidence>
<keyword evidence="1" id="KW-0723">Serine/threonine-protein kinase</keyword>
<accession>A0AAV0WYD5</accession>
<keyword evidence="8" id="KW-1185">Reference proteome</keyword>
<dbReference type="InterPro" id="IPR050117">
    <property type="entry name" value="MAPK"/>
</dbReference>
<comment type="caution">
    <text evidence="7">The sequence shown here is derived from an EMBL/GenBank/DDBJ whole genome shotgun (WGS) entry which is preliminary data.</text>
</comment>
<dbReference type="GO" id="GO:0005524">
    <property type="term" value="F:ATP binding"/>
    <property type="evidence" value="ECO:0007669"/>
    <property type="project" value="UniProtKB-KW"/>
</dbReference>
<keyword evidence="4" id="KW-0418">Kinase</keyword>
<dbReference type="PANTHER" id="PTHR24055">
    <property type="entry name" value="MITOGEN-ACTIVATED PROTEIN KINASE"/>
    <property type="match status" value="1"/>
</dbReference>
<evidence type="ECO:0000256" key="2">
    <source>
        <dbReference type="ARBA" id="ARBA00022679"/>
    </source>
</evidence>
<feature type="domain" description="Protein kinase" evidence="6">
    <location>
        <begin position="4"/>
        <end position="306"/>
    </location>
</feature>
<dbReference type="EMBL" id="CARXXK010000003">
    <property type="protein sequence ID" value="CAI6360476.1"/>
    <property type="molecule type" value="Genomic_DNA"/>
</dbReference>
<sequence length="331" mass="37682">MYKYRELGSAGAGTYGTVMKCLDVINGQSVAVKRLRDTMTGCEGAHDQRHCEMMVREICLLRALNDDHVVPMIEAFRHHGHVHMVFPLMRYNLYRYLELNGGSLTVNATKECIYQVLRGLNYVHSQNVVHRDIKPENILLSANGIIKICDFGVSRMFSKDRTLDLSTGMGTVWYQAPEMLMDSTKYDATVDIWSVGILFTELVNKMPLVAEDTIASQLYGITKILGSDNCDLIVVDKYLRKHGYSLNLEANCAPLSQSYTASKTAMALRKVYACWPIYLVEIVAYCLQFNPINRKNAAQLLDMKFFTAGTFLSRFNKEMKIKLKYDNARYQ</sequence>
<dbReference type="PROSITE" id="PS00108">
    <property type="entry name" value="PROTEIN_KINASE_ST"/>
    <property type="match status" value="1"/>
</dbReference>
<name>A0AAV0WYD5_9HEMI</name>
<dbReference type="Gene3D" id="1.10.510.10">
    <property type="entry name" value="Transferase(Phosphotransferase) domain 1"/>
    <property type="match status" value="1"/>
</dbReference>
<evidence type="ECO:0000256" key="3">
    <source>
        <dbReference type="ARBA" id="ARBA00022741"/>
    </source>
</evidence>
<dbReference type="FunFam" id="1.10.510.10:FF:000624">
    <property type="entry name" value="Mitogen-activated protein kinase"/>
    <property type="match status" value="1"/>
</dbReference>
<reference evidence="7 8" key="1">
    <citation type="submission" date="2023-01" db="EMBL/GenBank/DDBJ databases">
        <authorList>
            <person name="Whitehead M."/>
        </authorList>
    </citation>
    <scope>NUCLEOTIDE SEQUENCE [LARGE SCALE GENOMIC DNA]</scope>
</reference>
<protein>
    <recommendedName>
        <fullName evidence="6">Protein kinase domain-containing protein</fullName>
    </recommendedName>
</protein>
<gene>
    <name evidence="7" type="ORF">MEUPH1_LOCUS15774</name>
</gene>
<dbReference type="Gene3D" id="3.30.200.20">
    <property type="entry name" value="Phosphorylase Kinase, domain 1"/>
    <property type="match status" value="1"/>
</dbReference>
<proteinExistence type="predicted"/>
<dbReference type="AlphaFoldDB" id="A0AAV0WYD5"/>
<dbReference type="SUPFAM" id="SSF56112">
    <property type="entry name" value="Protein kinase-like (PK-like)"/>
    <property type="match status" value="1"/>
</dbReference>
<evidence type="ECO:0000313" key="8">
    <source>
        <dbReference type="Proteomes" id="UP001160148"/>
    </source>
</evidence>
<organism evidence="7 8">
    <name type="scientific">Macrosiphum euphorbiae</name>
    <name type="common">potato aphid</name>
    <dbReference type="NCBI Taxonomy" id="13131"/>
    <lineage>
        <taxon>Eukaryota</taxon>
        <taxon>Metazoa</taxon>
        <taxon>Ecdysozoa</taxon>
        <taxon>Arthropoda</taxon>
        <taxon>Hexapoda</taxon>
        <taxon>Insecta</taxon>
        <taxon>Pterygota</taxon>
        <taxon>Neoptera</taxon>
        <taxon>Paraneoptera</taxon>
        <taxon>Hemiptera</taxon>
        <taxon>Sternorrhyncha</taxon>
        <taxon>Aphidomorpha</taxon>
        <taxon>Aphidoidea</taxon>
        <taxon>Aphididae</taxon>
        <taxon>Macrosiphini</taxon>
        <taxon>Macrosiphum</taxon>
    </lineage>
</organism>
<evidence type="ECO:0000256" key="5">
    <source>
        <dbReference type="ARBA" id="ARBA00022840"/>
    </source>
</evidence>
<dbReference type="GO" id="GO:0004674">
    <property type="term" value="F:protein serine/threonine kinase activity"/>
    <property type="evidence" value="ECO:0007669"/>
    <property type="project" value="UniProtKB-KW"/>
</dbReference>
<dbReference type="SMART" id="SM00220">
    <property type="entry name" value="S_TKc"/>
    <property type="match status" value="1"/>
</dbReference>
<dbReference type="InterPro" id="IPR000719">
    <property type="entry name" value="Prot_kinase_dom"/>
</dbReference>
<evidence type="ECO:0000256" key="4">
    <source>
        <dbReference type="ARBA" id="ARBA00022777"/>
    </source>
</evidence>